<dbReference type="InParanoid" id="J0WQN6"/>
<evidence type="ECO:0000313" key="6">
    <source>
        <dbReference type="EMBL" id="EJD34857.1"/>
    </source>
</evidence>
<dbReference type="Gene3D" id="6.10.140.2220">
    <property type="match status" value="1"/>
</dbReference>
<evidence type="ECO:0000256" key="3">
    <source>
        <dbReference type="ARBA" id="ARBA00022833"/>
    </source>
</evidence>
<evidence type="ECO:0000259" key="5">
    <source>
        <dbReference type="PROSITE" id="PS50865"/>
    </source>
</evidence>
<gene>
    <name evidence="6" type="ORF">AURDEDRAFT_176110</name>
</gene>
<protein>
    <recommendedName>
        <fullName evidence="5">MYND-type domain-containing protein</fullName>
    </recommendedName>
</protein>
<sequence>MLRNKGVADFMALLQGEAKKLKDHHKPTTCPACLLQISITFEGDRRLREASQVSCHDFWNACIAAITVQRSPNDINTLRLQLRRNVRVCRRQDLHGNPPRLVAQDLNDPVHMFIHSLYVLLGSCLMPVEGGHSALYNSRDPKKAFGNRGDLWPTLLSDLVPFGERQSAEAHVRWACQLFSPAPFMAMLPMLLGCRSVLFPSLLEPELRERILWYITQCLHADQGRDDYKWPDSVQSQCTRPSRLPWWMTLSSRCSLEITVSFMDMVFCGADSDPDDAVRFTLGFERALLPAVNTALEIHNTTGLRNSKAETTNLARMALLLFKRMDEPKSPQRDLHEVSRREMDRPTYMGIDITQSPHQLVHHALLKLYQKRTCSALSCGKSVHQASAGKSLPLCSGCKFTQYCSKECQRADWKHEAFPHKVICPILRLWTPGIQAGFELSGTRSAMDVLVASGEQNRTIFEAWAITRGLVSTHPLNAA</sequence>
<keyword evidence="1" id="KW-0479">Metal-binding</keyword>
<evidence type="ECO:0000256" key="4">
    <source>
        <dbReference type="PROSITE-ProRule" id="PRU00134"/>
    </source>
</evidence>
<keyword evidence="2 4" id="KW-0863">Zinc-finger</keyword>
<dbReference type="InterPro" id="IPR002893">
    <property type="entry name" value="Znf_MYND"/>
</dbReference>
<evidence type="ECO:0000256" key="2">
    <source>
        <dbReference type="ARBA" id="ARBA00022771"/>
    </source>
</evidence>
<name>J0WQN6_AURST</name>
<dbReference type="KEGG" id="adl:AURDEDRAFT_176110"/>
<feature type="domain" description="MYND-type" evidence="5">
    <location>
        <begin position="376"/>
        <end position="424"/>
    </location>
</feature>
<evidence type="ECO:0000256" key="1">
    <source>
        <dbReference type="ARBA" id="ARBA00022723"/>
    </source>
</evidence>
<dbReference type="EMBL" id="JH687917">
    <property type="protein sequence ID" value="EJD34857.1"/>
    <property type="molecule type" value="Genomic_DNA"/>
</dbReference>
<keyword evidence="3" id="KW-0862">Zinc</keyword>
<dbReference type="Pfam" id="PF01753">
    <property type="entry name" value="zf-MYND"/>
    <property type="match status" value="1"/>
</dbReference>
<reference evidence="7" key="1">
    <citation type="journal article" date="2012" name="Science">
        <title>The Paleozoic origin of enzymatic lignin decomposition reconstructed from 31 fungal genomes.</title>
        <authorList>
            <person name="Floudas D."/>
            <person name="Binder M."/>
            <person name="Riley R."/>
            <person name="Barry K."/>
            <person name="Blanchette R.A."/>
            <person name="Henrissat B."/>
            <person name="Martinez A.T."/>
            <person name="Otillar R."/>
            <person name="Spatafora J.W."/>
            <person name="Yadav J.S."/>
            <person name="Aerts A."/>
            <person name="Benoit I."/>
            <person name="Boyd A."/>
            <person name="Carlson A."/>
            <person name="Copeland A."/>
            <person name="Coutinho P.M."/>
            <person name="de Vries R.P."/>
            <person name="Ferreira P."/>
            <person name="Findley K."/>
            <person name="Foster B."/>
            <person name="Gaskell J."/>
            <person name="Glotzer D."/>
            <person name="Gorecki P."/>
            <person name="Heitman J."/>
            <person name="Hesse C."/>
            <person name="Hori C."/>
            <person name="Igarashi K."/>
            <person name="Jurgens J.A."/>
            <person name="Kallen N."/>
            <person name="Kersten P."/>
            <person name="Kohler A."/>
            <person name="Kuees U."/>
            <person name="Kumar T.K.A."/>
            <person name="Kuo A."/>
            <person name="LaButti K."/>
            <person name="Larrondo L.F."/>
            <person name="Lindquist E."/>
            <person name="Ling A."/>
            <person name="Lombard V."/>
            <person name="Lucas S."/>
            <person name="Lundell T."/>
            <person name="Martin R."/>
            <person name="McLaughlin D.J."/>
            <person name="Morgenstern I."/>
            <person name="Morin E."/>
            <person name="Murat C."/>
            <person name="Nagy L.G."/>
            <person name="Nolan M."/>
            <person name="Ohm R.A."/>
            <person name="Patyshakuliyeva A."/>
            <person name="Rokas A."/>
            <person name="Ruiz-Duenas F.J."/>
            <person name="Sabat G."/>
            <person name="Salamov A."/>
            <person name="Samejima M."/>
            <person name="Schmutz J."/>
            <person name="Slot J.C."/>
            <person name="St John F."/>
            <person name="Stenlid J."/>
            <person name="Sun H."/>
            <person name="Sun S."/>
            <person name="Syed K."/>
            <person name="Tsang A."/>
            <person name="Wiebenga A."/>
            <person name="Young D."/>
            <person name="Pisabarro A."/>
            <person name="Eastwood D.C."/>
            <person name="Martin F."/>
            <person name="Cullen D."/>
            <person name="Grigoriev I.V."/>
            <person name="Hibbett D.S."/>
        </authorList>
    </citation>
    <scope>NUCLEOTIDE SEQUENCE [LARGE SCALE GENOMIC DNA]</scope>
    <source>
        <strain evidence="7">TFB10046</strain>
    </source>
</reference>
<dbReference type="OrthoDB" id="2998255at2759"/>
<dbReference type="SUPFAM" id="SSF144232">
    <property type="entry name" value="HIT/MYND zinc finger-like"/>
    <property type="match status" value="1"/>
</dbReference>
<organism evidence="6 7">
    <name type="scientific">Auricularia subglabra (strain TFB-10046 / SS5)</name>
    <name type="common">White-rot fungus</name>
    <name type="synonym">Auricularia delicata (strain TFB10046)</name>
    <dbReference type="NCBI Taxonomy" id="717982"/>
    <lineage>
        <taxon>Eukaryota</taxon>
        <taxon>Fungi</taxon>
        <taxon>Dikarya</taxon>
        <taxon>Basidiomycota</taxon>
        <taxon>Agaricomycotina</taxon>
        <taxon>Agaricomycetes</taxon>
        <taxon>Auriculariales</taxon>
        <taxon>Auriculariaceae</taxon>
        <taxon>Auricularia</taxon>
    </lineage>
</organism>
<accession>J0WQN6</accession>
<proteinExistence type="predicted"/>
<keyword evidence="7" id="KW-1185">Reference proteome</keyword>
<dbReference type="PROSITE" id="PS50865">
    <property type="entry name" value="ZF_MYND_2"/>
    <property type="match status" value="1"/>
</dbReference>
<dbReference type="GO" id="GO:0008270">
    <property type="term" value="F:zinc ion binding"/>
    <property type="evidence" value="ECO:0007669"/>
    <property type="project" value="UniProtKB-KW"/>
</dbReference>
<dbReference type="AlphaFoldDB" id="J0WQN6"/>
<dbReference type="Proteomes" id="UP000006514">
    <property type="component" value="Unassembled WGS sequence"/>
</dbReference>
<evidence type="ECO:0000313" key="7">
    <source>
        <dbReference type="Proteomes" id="UP000006514"/>
    </source>
</evidence>